<name>A0A9N9DM06_9GLOM</name>
<proteinExistence type="predicted"/>
<comment type="caution">
    <text evidence="1">The sequence shown here is derived from an EMBL/GenBank/DDBJ whole genome shotgun (WGS) entry which is preliminary data.</text>
</comment>
<accession>A0A9N9DM06</accession>
<protein>
    <submittedName>
        <fullName evidence="1">1389_t:CDS:1</fullName>
    </submittedName>
</protein>
<evidence type="ECO:0000313" key="2">
    <source>
        <dbReference type="Proteomes" id="UP000789831"/>
    </source>
</evidence>
<keyword evidence="2" id="KW-1185">Reference proteome</keyword>
<dbReference type="OrthoDB" id="2436678at2759"/>
<feature type="non-terminal residue" evidence="1">
    <location>
        <position position="107"/>
    </location>
</feature>
<reference evidence="1" key="1">
    <citation type="submission" date="2021-06" db="EMBL/GenBank/DDBJ databases">
        <authorList>
            <person name="Kallberg Y."/>
            <person name="Tangrot J."/>
            <person name="Rosling A."/>
        </authorList>
    </citation>
    <scope>NUCLEOTIDE SEQUENCE</scope>
    <source>
        <strain evidence="1">MT106</strain>
    </source>
</reference>
<gene>
    <name evidence="1" type="ORF">AGERDE_LOCUS11186</name>
</gene>
<dbReference type="EMBL" id="CAJVPL010004288">
    <property type="protein sequence ID" value="CAG8645730.1"/>
    <property type="molecule type" value="Genomic_DNA"/>
</dbReference>
<dbReference type="AlphaFoldDB" id="A0A9N9DM06"/>
<dbReference type="Proteomes" id="UP000789831">
    <property type="component" value="Unassembled WGS sequence"/>
</dbReference>
<sequence>KIEFGKTLLESEIVDEEVQLQWKKGMVEFEGIGLRHLKETSSAVQEKQISSYKQNASKVDEETVSATSIKKNNRSEITDDSEIIDEVPLTDWELDTPIPSWIQKAME</sequence>
<organism evidence="1 2">
    <name type="scientific">Ambispora gerdemannii</name>
    <dbReference type="NCBI Taxonomy" id="144530"/>
    <lineage>
        <taxon>Eukaryota</taxon>
        <taxon>Fungi</taxon>
        <taxon>Fungi incertae sedis</taxon>
        <taxon>Mucoromycota</taxon>
        <taxon>Glomeromycotina</taxon>
        <taxon>Glomeromycetes</taxon>
        <taxon>Archaeosporales</taxon>
        <taxon>Ambisporaceae</taxon>
        <taxon>Ambispora</taxon>
    </lineage>
</organism>
<evidence type="ECO:0000313" key="1">
    <source>
        <dbReference type="EMBL" id="CAG8645730.1"/>
    </source>
</evidence>